<dbReference type="InterPro" id="IPR025948">
    <property type="entry name" value="HTH-like_dom"/>
</dbReference>
<sequence>MAKKKLALKPREERIAMIEWEDSELALKKQAELLGLNRSSLYYKPVPPDPEEILIKHRIDEIYTKTPYYGSRRMTAVLNQQGLIINRKAVQRHIREMGLQGISPAPNLSKRNHQHRVYPYLLRNLATSHPNHVWATDITYIR</sequence>
<dbReference type="AlphaFoldDB" id="A0A4S4JXV3"/>
<protein>
    <recommendedName>
        <fullName evidence="1">HTH-like domain-containing protein</fullName>
    </recommendedName>
</protein>
<evidence type="ECO:0000259" key="1">
    <source>
        <dbReference type="Pfam" id="PF13276"/>
    </source>
</evidence>
<dbReference type="PANTHER" id="PTHR46889:SF7">
    <property type="entry name" value="TRANSPOSASE FOR INSERTION SEQUENCE ELEMENT IS904"/>
    <property type="match status" value="1"/>
</dbReference>
<name>A0A4S4JXV3_ALKAL</name>
<evidence type="ECO:0000313" key="2">
    <source>
        <dbReference type="EMBL" id="THG89197.1"/>
    </source>
</evidence>
<dbReference type="EMBL" id="JALP01000255">
    <property type="protein sequence ID" value="THG89197.1"/>
    <property type="molecule type" value="Genomic_DNA"/>
</dbReference>
<dbReference type="PANTHER" id="PTHR46889">
    <property type="entry name" value="TRANSPOSASE INSF FOR INSERTION SEQUENCE IS3B-RELATED"/>
    <property type="match status" value="1"/>
</dbReference>
<dbReference type="InterPro" id="IPR050900">
    <property type="entry name" value="Transposase_IS3/IS150/IS904"/>
</dbReference>
<gene>
    <name evidence="2" type="ORF">AJ85_18990</name>
</gene>
<accession>A0A4S4JXV3</accession>
<organism evidence="2 3">
    <name type="scientific">Alkalihalobacillus alcalophilus ATCC 27647 = CGMCC 1.3604</name>
    <dbReference type="NCBI Taxonomy" id="1218173"/>
    <lineage>
        <taxon>Bacteria</taxon>
        <taxon>Bacillati</taxon>
        <taxon>Bacillota</taxon>
        <taxon>Bacilli</taxon>
        <taxon>Bacillales</taxon>
        <taxon>Bacillaceae</taxon>
        <taxon>Alkalihalobacillus</taxon>
    </lineage>
</organism>
<feature type="domain" description="HTH-like" evidence="1">
    <location>
        <begin position="53"/>
        <end position="103"/>
    </location>
</feature>
<reference evidence="2 3" key="1">
    <citation type="submission" date="2014-01" db="EMBL/GenBank/DDBJ databases">
        <title>Draft genome sequencing of Bacillus alcalophilus CGMCC 1.3604.</title>
        <authorList>
            <person name="Yang J."/>
            <person name="Diao L."/>
            <person name="Yang S."/>
        </authorList>
    </citation>
    <scope>NUCLEOTIDE SEQUENCE [LARGE SCALE GENOMIC DNA]</scope>
    <source>
        <strain evidence="2 3">CGMCC 1.3604</strain>
    </source>
</reference>
<evidence type="ECO:0000313" key="3">
    <source>
        <dbReference type="Proteomes" id="UP000297014"/>
    </source>
</evidence>
<proteinExistence type="predicted"/>
<dbReference type="Pfam" id="PF13276">
    <property type="entry name" value="HTH_21"/>
    <property type="match status" value="1"/>
</dbReference>
<dbReference type="Proteomes" id="UP000297014">
    <property type="component" value="Unassembled WGS sequence"/>
</dbReference>
<comment type="caution">
    <text evidence="2">The sequence shown here is derived from an EMBL/GenBank/DDBJ whole genome shotgun (WGS) entry which is preliminary data.</text>
</comment>